<protein>
    <recommendedName>
        <fullName evidence="22">Zinc finger homeobox protein 3</fullName>
    </recommendedName>
</protein>
<feature type="region of interest" description="Disordered" evidence="17">
    <location>
        <begin position="1807"/>
        <end position="1846"/>
    </location>
</feature>
<feature type="compositionally biased region" description="Polar residues" evidence="17">
    <location>
        <begin position="265"/>
        <end position="275"/>
    </location>
</feature>
<feature type="compositionally biased region" description="Basic and acidic residues" evidence="17">
    <location>
        <begin position="1674"/>
        <end position="1686"/>
    </location>
</feature>
<dbReference type="Pfam" id="PF00046">
    <property type="entry name" value="Homeodomain"/>
    <property type="match status" value="4"/>
</dbReference>
<feature type="compositionally biased region" description="Low complexity" evidence="17">
    <location>
        <begin position="3232"/>
        <end position="3246"/>
    </location>
</feature>
<feature type="compositionally biased region" description="Low complexity" evidence="17">
    <location>
        <begin position="1005"/>
        <end position="1018"/>
    </location>
</feature>
<evidence type="ECO:0000256" key="6">
    <source>
        <dbReference type="ARBA" id="ARBA00022771"/>
    </source>
</evidence>
<feature type="region of interest" description="Disordered" evidence="17">
    <location>
        <begin position="1282"/>
        <end position="1341"/>
    </location>
</feature>
<feature type="region of interest" description="Disordered" evidence="17">
    <location>
        <begin position="2078"/>
        <end position="2099"/>
    </location>
</feature>
<feature type="compositionally biased region" description="Basic and acidic residues" evidence="17">
    <location>
        <begin position="2613"/>
        <end position="2625"/>
    </location>
</feature>
<keyword evidence="6 14" id="KW-0863">Zinc-finger</keyword>
<evidence type="ECO:0000256" key="4">
    <source>
        <dbReference type="ARBA" id="ARBA00022723"/>
    </source>
</evidence>
<dbReference type="InterPro" id="IPR017970">
    <property type="entry name" value="Homeobox_CS"/>
</dbReference>
<feature type="compositionally biased region" description="Polar residues" evidence="17">
    <location>
        <begin position="3077"/>
        <end position="3089"/>
    </location>
</feature>
<keyword evidence="7" id="KW-0833">Ubl conjugation pathway</keyword>
<evidence type="ECO:0000256" key="17">
    <source>
        <dbReference type="SAM" id="MobiDB-lite"/>
    </source>
</evidence>
<dbReference type="InterPro" id="IPR003604">
    <property type="entry name" value="Matrin/U1-like-C_Znf_C2H2"/>
</dbReference>
<feature type="region of interest" description="Disordered" evidence="17">
    <location>
        <begin position="3232"/>
        <end position="3253"/>
    </location>
</feature>
<name>A0A553MYQ0_9TELE</name>
<gene>
    <name evidence="20" type="ORF">DNTS_031763</name>
</gene>
<dbReference type="FunFam" id="3.30.160.60:FF:000768">
    <property type="entry name" value="zinc finger homeobox protein 3 isoform X2"/>
    <property type="match status" value="1"/>
</dbReference>
<dbReference type="GO" id="GO:0000981">
    <property type="term" value="F:DNA-binding transcription factor activity, RNA polymerase II-specific"/>
    <property type="evidence" value="ECO:0007669"/>
    <property type="project" value="InterPro"/>
</dbReference>
<evidence type="ECO:0000313" key="21">
    <source>
        <dbReference type="Proteomes" id="UP000316079"/>
    </source>
</evidence>
<feature type="region of interest" description="Disordered" evidence="17">
    <location>
        <begin position="1117"/>
        <end position="1168"/>
    </location>
</feature>
<dbReference type="FunFam" id="3.30.160.60:FF:000081">
    <property type="entry name" value="Zinc finger homeobox protein 4"/>
    <property type="match status" value="1"/>
</dbReference>
<evidence type="ECO:0000256" key="2">
    <source>
        <dbReference type="ARBA" id="ARBA00004906"/>
    </source>
</evidence>
<accession>A0A553MYQ0</accession>
<feature type="domain" description="C2H2-type" evidence="19">
    <location>
        <begin position="1411"/>
        <end position="1440"/>
    </location>
</feature>
<feature type="compositionally biased region" description="Polar residues" evidence="17">
    <location>
        <begin position="2899"/>
        <end position="2909"/>
    </location>
</feature>
<feature type="DNA-binding region" description="Homeobox" evidence="15">
    <location>
        <begin position="1925"/>
        <end position="1984"/>
    </location>
</feature>
<evidence type="ECO:0000256" key="7">
    <source>
        <dbReference type="ARBA" id="ARBA00022786"/>
    </source>
</evidence>
<feature type="domain" description="C2H2-type" evidence="19">
    <location>
        <begin position="1360"/>
        <end position="1391"/>
    </location>
</feature>
<dbReference type="InterPro" id="IPR001356">
    <property type="entry name" value="HD"/>
</dbReference>
<keyword evidence="5" id="KW-0677">Repeat</keyword>
<dbReference type="CDD" id="cd00086">
    <property type="entry name" value="homeodomain"/>
    <property type="match status" value="4"/>
</dbReference>
<feature type="DNA-binding region" description="Homeobox" evidence="15">
    <location>
        <begin position="2396"/>
        <end position="2455"/>
    </location>
</feature>
<dbReference type="SMART" id="SM00389">
    <property type="entry name" value="HOX"/>
    <property type="match status" value="4"/>
</dbReference>
<keyword evidence="3" id="KW-0678">Repressor</keyword>
<evidence type="ECO:0000256" key="10">
    <source>
        <dbReference type="ARBA" id="ARBA00023125"/>
    </source>
</evidence>
<evidence type="ECO:0000256" key="5">
    <source>
        <dbReference type="ARBA" id="ARBA00022737"/>
    </source>
</evidence>
<dbReference type="InterPro" id="IPR051968">
    <property type="entry name" value="ZnFinger_Homeobox_TR"/>
</dbReference>
<feature type="compositionally biased region" description="Polar residues" evidence="17">
    <location>
        <begin position="2881"/>
        <end position="2890"/>
    </location>
</feature>
<feature type="region of interest" description="Disordered" evidence="17">
    <location>
        <begin position="260"/>
        <end position="342"/>
    </location>
</feature>
<evidence type="ECO:0000256" key="3">
    <source>
        <dbReference type="ARBA" id="ARBA00022491"/>
    </source>
</evidence>
<dbReference type="OrthoDB" id="6417226at2759"/>
<feature type="compositionally biased region" description="Polar residues" evidence="17">
    <location>
        <begin position="966"/>
        <end position="977"/>
    </location>
</feature>
<dbReference type="GO" id="GO:0000978">
    <property type="term" value="F:RNA polymerase II cis-regulatory region sequence-specific DNA binding"/>
    <property type="evidence" value="ECO:0007669"/>
    <property type="project" value="TreeGrafter"/>
</dbReference>
<dbReference type="FunFam" id="1.10.10.60:FF:000082">
    <property type="entry name" value="Putative zinc finger homeobox protein 4"/>
    <property type="match status" value="1"/>
</dbReference>
<feature type="region of interest" description="Disordered" evidence="17">
    <location>
        <begin position="70"/>
        <end position="94"/>
    </location>
</feature>
<keyword evidence="21" id="KW-1185">Reference proteome</keyword>
<dbReference type="Pfam" id="PF24056">
    <property type="entry name" value="zf-C2H2_ZFHX3"/>
    <property type="match status" value="1"/>
</dbReference>
<dbReference type="FunFam" id="1.10.10.60:FF:000058">
    <property type="entry name" value="zinc finger homeobox protein 4"/>
    <property type="match status" value="1"/>
</dbReference>
<dbReference type="SUPFAM" id="SSF46689">
    <property type="entry name" value="Homeodomain-like"/>
    <property type="match status" value="4"/>
</dbReference>
<dbReference type="GO" id="GO:0045664">
    <property type="term" value="P:regulation of neuron differentiation"/>
    <property type="evidence" value="ECO:0007669"/>
    <property type="project" value="TreeGrafter"/>
</dbReference>
<feature type="compositionally biased region" description="Basic and acidic residues" evidence="17">
    <location>
        <begin position="1131"/>
        <end position="1154"/>
    </location>
</feature>
<feature type="compositionally biased region" description="Basic and acidic residues" evidence="17">
    <location>
        <begin position="2592"/>
        <end position="2605"/>
    </location>
</feature>
<feature type="region of interest" description="Disordered" evidence="17">
    <location>
        <begin position="3074"/>
        <end position="3112"/>
    </location>
</feature>
<feature type="region of interest" description="Disordered" evidence="17">
    <location>
        <begin position="2571"/>
        <end position="2630"/>
    </location>
</feature>
<feature type="region of interest" description="Disordered" evidence="17">
    <location>
        <begin position="1984"/>
        <end position="2018"/>
    </location>
</feature>
<dbReference type="PANTHER" id="PTHR45891">
    <property type="entry name" value="ZINC FINGER HOMEOBOX PROTEIN"/>
    <property type="match status" value="1"/>
</dbReference>
<feature type="compositionally biased region" description="Polar residues" evidence="17">
    <location>
        <begin position="1319"/>
        <end position="1328"/>
    </location>
</feature>
<feature type="compositionally biased region" description="Polar residues" evidence="17">
    <location>
        <begin position="476"/>
        <end position="498"/>
    </location>
</feature>
<dbReference type="PROSITE" id="PS00028">
    <property type="entry name" value="ZINC_FINGER_C2H2_1"/>
    <property type="match status" value="12"/>
</dbReference>
<dbReference type="GO" id="GO:0005634">
    <property type="term" value="C:nucleus"/>
    <property type="evidence" value="ECO:0007669"/>
    <property type="project" value="UniProtKB-SubCell"/>
</dbReference>
<feature type="compositionally biased region" description="Acidic residues" evidence="17">
    <location>
        <begin position="1649"/>
        <end position="1659"/>
    </location>
</feature>
<proteinExistence type="predicted"/>
<feature type="region of interest" description="Disordered" evidence="17">
    <location>
        <begin position="2853"/>
        <end position="2961"/>
    </location>
</feature>
<dbReference type="Proteomes" id="UP000316079">
    <property type="component" value="Unassembled WGS sequence"/>
</dbReference>
<evidence type="ECO:0000259" key="18">
    <source>
        <dbReference type="PROSITE" id="PS50071"/>
    </source>
</evidence>
<feature type="domain" description="C2H2-type" evidence="19">
    <location>
        <begin position="1757"/>
        <end position="1785"/>
    </location>
</feature>
<dbReference type="FunFam" id="1.10.10.60:FF:000064">
    <property type="entry name" value="Zinc finger homeobox protein 4"/>
    <property type="match status" value="1"/>
</dbReference>
<evidence type="ECO:0000256" key="12">
    <source>
        <dbReference type="ARBA" id="ARBA00023163"/>
    </source>
</evidence>
<feature type="domain" description="Homeobox" evidence="18">
    <location>
        <begin position="1923"/>
        <end position="1983"/>
    </location>
</feature>
<feature type="DNA-binding region" description="Homeobox" evidence="15">
    <location>
        <begin position="2022"/>
        <end position="2081"/>
    </location>
</feature>
<evidence type="ECO:0000256" key="1">
    <source>
        <dbReference type="ARBA" id="ARBA00004123"/>
    </source>
</evidence>
<dbReference type="Gene3D" id="1.10.10.60">
    <property type="entry name" value="Homeodomain-like"/>
    <property type="match status" value="4"/>
</dbReference>
<feature type="compositionally biased region" description="Acidic residues" evidence="17">
    <location>
        <begin position="978"/>
        <end position="988"/>
    </location>
</feature>
<feature type="domain" description="C2H2-type" evidence="19">
    <location>
        <begin position="1242"/>
        <end position="1270"/>
    </location>
</feature>
<feature type="compositionally biased region" description="Basic and acidic residues" evidence="17">
    <location>
        <begin position="321"/>
        <end position="330"/>
    </location>
</feature>
<dbReference type="SUPFAM" id="SSF57667">
    <property type="entry name" value="beta-beta-alpha zinc fingers"/>
    <property type="match status" value="4"/>
</dbReference>
<feature type="region of interest" description="Disordered" evidence="17">
    <location>
        <begin position="3175"/>
        <end position="3211"/>
    </location>
</feature>
<feature type="compositionally biased region" description="Low complexity" evidence="17">
    <location>
        <begin position="2251"/>
        <end position="2266"/>
    </location>
</feature>
<feature type="compositionally biased region" description="Basic and acidic residues" evidence="17">
    <location>
        <begin position="1610"/>
        <end position="1633"/>
    </location>
</feature>
<feature type="DNA-binding region" description="Homeobox" evidence="15">
    <location>
        <begin position="2676"/>
        <end position="2735"/>
    </location>
</feature>
<sequence>MCSVAQRMECCDSVSNNGASGPHTQQPPGLCKPLAQSPLLLARDQAIHRSTAALLKGRLAGLAEVETISGRHEEKSRGKQGNECSTSEKLEMADEEEDDLQGPIGEILYQPDGSAHVTESTFQSGPPSSSVGPPSSVIKTCYISLSQSPTPHIFRVFQMHNLDSGSLALMTSQSKDSATDLAASPETEKPILMCFLCRLSFGRSQSFRAHASRQHSVTISEEEACLLSFKQTSAILHPNGSGNHPLLCFLEPKRIDDSEVPVNLASPTTGGSTADTAKRKEDNVPVTSVQGLPLLPSSPRTSPATSVPSPAKDPSTLGREGTQRNEESETTKNGGSSEGGERRLCLEVGSTVDIGAHSISSSYRQEHITETALSNQSISKPPNSLTITTSFMNNTKTLTDSETECGTSFNCHDPAPTSLVVVNPSTVTSTEQLANQESATATKPKDNIVGRSTVATEPTARLSKDDCHDVALADLPNNNNHSMSPTLSPALNQTSQPLTDDGHSDTASRGRFGVANDGGNVNCGEEAQGPSFPFGVQTSLAHTRNSCKTLKCPKCNWHYKYQQTLEAHMKEKHPESESEQCPYCSSGQSHPRLARGETYSCGYKPFRCQVCQYSTTTKGNLSIHMQSDKHLNNMQSLQSQSHTHSPTPQANVLTPSHPTLIHPTQANSPSPSKLRGRASWRCEVCDYETNVARNLRIHMTSEKHTHNVLLLQQNLAHMQRQRKHNNSELYRHCQPQTQLSDPTSGNKSPSQKLFECILCGRFSCDTLEELIQHLTSQRSLPSSYWRSTTGDTHHCRLCHYATPLRANFQLHCQTDKHVQRYQLAAHLREASSQHGNIELEEEEWRLRCVAAGSQVQLRCNACDYEASSLEKLKLHTMNARHETSLRLYKYLQQLDGVETEDVWLHCMLCDFSTQSNLALVEHSHSLSHQRGEGLFRLQRIQKGFKDEEEFGAIFTIRKNPAHENGDQNGMESPVDDTTNQEDGTEQEDAMGKNSEEFTESETEQNESSSSPKRLSSGSDESIEASPCKRPRILEEMRQCPFCRFRHSDMERLRSHVMNQHAVQPSLRCPLCQDTLHSVALLRSHLTHLHSVTAECTQKLIDTVIASDVLPEKMFLPVDTSDVQPGNAAETTRQDEMPTDAEPERGTTPHLETAKMYKQPSEEAESTKENSAAFPCWQKSCSKVFTSSSALQTHFNQSHSQKSQTAISDRHIYKYRCNQCSLAFKTPEKLQLHSQYHAIRAATMCCLCQRSFRTMQALRKHLETSHLELSETQIQQLYGGLIMSGETPMSGDEQFGEEDGLPEETEVKDEEGDLEDKMSPTDTDSSLPKDNTDCDSKQPVVPFRKGPNITMEKFLDPSRPFKCTVCKESFTQKNILLVHYNSVSHLHKLKRSMQDAPMGLQEPVNNTDHKPFKCSICNVAYSQSSTLEIHMRSVLHQTKARASKLDSSSSECVVPPPGKALSTALAAIKPATPVNNIGLSLQLNTEVNGTPASLDTNHPSTSDSRKKLVNMIDSACKQQQIALQPLQQQQQQLAQAQAHLHHELQKNAALLQSQFLNPALLHPFPMATEALLPVQQQQLILPFLIPGGEFHMNPEVSLKGSGLNISALKSSVKEDSSSQNDRPKYYSKDKRNEDLAIHPDVKERKIADALQDENDEDELNVNEGLMDTSENTLSKSDKTEDLSKDKSTGGLEFLPPRVAHDAPGNASKVLLENFGFELVMQFNENKQRYQKNLTEPIPKGSDVPNTKEVGDSGDLAKLECKSCNKLFSNALILKSHKEQIHLSIFPIKSLEKFAKDYREQYDKLFPLSQQTPETSTPDASPSPSPPLIPNSSAQQSQHQPVEPIIPPPVLSASSATVSIPQVKAPLAQIPLTMELPLFPPLLLPPIPLQALTPPVPVHLQPESGLTPDLTQLYQQQLTPTILQQQNKRPRTRITDDQLRILRQYFDINNSPNEDQIHEMAKKSGLPHKVIKHWFRNTLFKERQRNKDSPYNFSNPPITTLEDVTVDSRPPSPEPLRQEFYGGKRSSRTRFTDYQLRVLQDFFDANAYPKDDEFEQLSNLLNLSTRVIVVWFQNARQKARKNYENQGETGKESERRDLSNDRYFRTSNNSFQCRKCNVDFQRIFDLINHQKKLCYKDDDEEEMQNSLNETAMDSECHSPMSGPSSFTQATCSSPSSSCTSVMKSTYPEHASLTEELKQTQESFPEPKQTVCVSSESDNLEKPIHLTNSLCEDGQNAGVQSHPTPKPEQVPCTSETSSHPSQSSQKIFSPSEIPVSEKQQKPAQDISPYQCIQCKLSLPTFEHWQEHQQMHFLSQNYFPTPQFLDRPADMPLMLFDPANPLLARHLLSGTISQMVANPPAVTTIPDSTLNSLKRKLEEKAGSSAMENDWENNGEEPQRDKRMRTTITPEQLEVLYQKYLLDSNPTRKMLDHISNEVGLKKRVVQVWFQNTRARERKGQFRALGPSQIHRRCPFCRALFKAQTALAAHIRSRHWHEARNAGYSMAISSMAQDQDGSSFKPDLFDFSSYSQFFTSTDDTDFPVCKSLDLSSHQQRLSPKPTKGDGMEEFEMSAFQTAEDSKHDNSEVNISMTSDQTSDERNDSLEGEHGSIEQLSPNTEKEVYSENDEKNSSGLVSPAISFNAKDFDNDLILDYSENSSLADPASPSPGGTQGFDNDRNNQKRYRTQMSNLQVKVLKACFTDYKTPTMLECETLGNDIGLAKRVVQVWFQNARAKEKKAKLSLAKQFGSESTSIDRPKTECTLCSVKYSGCLSVRDHVFSHQHLAKVKEALGGLNERDKEYLGSVSTHHLIEQQEMNQLKKATDVQPQAKLGFNQTSQCLGQSSLYSALQTKSLSGAPCGTSTVTEGFSSKKSGASETPENDKTCKPNTTTSSAISAMADKDVVSTSNSVSTPKTTEKEHQLPKDNPTQNNRISKNTITSTPLANTAHASKEKPDSSRSTVSTPNLGKEYALDPAQLQALHAAMKSDQASLLPSPLLPCMMPGFPPIFSPHVPTPMAGGLLQPLFGMDSMFPFGPVLPQAVMGLSPSSILQQYQQNLQDALMQQRLQLQQKQLVQLPEKQKPNQISACQNAEEASSSKRDKNQGTSKDTDSSNINNSKQSVVDNAFLLNQCIVSKANGKDGHVYECLACGVSLTGNAELFKHLELPHHGHRVAERLNAKEHASPRLPHTSPSSTSQLNPSNGQRSSSTPQTSLDTLPETYVSNNKATRHLQSLHLKSALSEASQSSTASPSPLNVTSSLPSLAKTCHVEPIDSLDGHYDGIKSEDGQDSN</sequence>
<evidence type="ECO:0000256" key="14">
    <source>
        <dbReference type="PROSITE-ProRule" id="PRU00042"/>
    </source>
</evidence>
<keyword evidence="13 15" id="KW-0539">Nucleus</keyword>
<feature type="domain" description="C2H2-type" evidence="19">
    <location>
        <begin position="1214"/>
        <end position="1237"/>
    </location>
</feature>
<dbReference type="InterPro" id="IPR009057">
    <property type="entry name" value="Homeodomain-like_sf"/>
</dbReference>
<keyword evidence="8" id="KW-0862">Zinc</keyword>
<feature type="compositionally biased region" description="Polar residues" evidence="17">
    <location>
        <begin position="634"/>
        <end position="671"/>
    </location>
</feature>
<dbReference type="Pfam" id="PF00096">
    <property type="entry name" value="zf-C2H2"/>
    <property type="match status" value="1"/>
</dbReference>
<comment type="pathway">
    <text evidence="2">Protein modification; protein ubiquitination.</text>
</comment>
<dbReference type="STRING" id="623744.A0A553MYQ0"/>
<dbReference type="GO" id="GO:0008270">
    <property type="term" value="F:zinc ion binding"/>
    <property type="evidence" value="ECO:0007669"/>
    <property type="project" value="UniProtKB-KW"/>
</dbReference>
<evidence type="ECO:0000313" key="20">
    <source>
        <dbReference type="EMBL" id="TRY58316.1"/>
    </source>
</evidence>
<feature type="region of interest" description="Disordered" evidence="17">
    <location>
        <begin position="473"/>
        <end position="513"/>
    </location>
</feature>
<feature type="domain" description="Homeobox" evidence="18">
    <location>
        <begin position="2020"/>
        <end position="2080"/>
    </location>
</feature>
<evidence type="ECO:0000256" key="8">
    <source>
        <dbReference type="ARBA" id="ARBA00022833"/>
    </source>
</evidence>
<feature type="region of interest" description="Disordered" evidence="17">
    <location>
        <begin position="2652"/>
        <end position="2674"/>
    </location>
</feature>
<feature type="domain" description="C2H2-type" evidence="19">
    <location>
        <begin position="550"/>
        <end position="578"/>
    </location>
</feature>
<feature type="region of interest" description="Disordered" evidence="17">
    <location>
        <begin position="2373"/>
        <end position="2396"/>
    </location>
</feature>
<dbReference type="EMBL" id="SRMA01027196">
    <property type="protein sequence ID" value="TRY58316.1"/>
    <property type="molecule type" value="Genomic_DNA"/>
</dbReference>
<feature type="region of interest" description="Disordered" evidence="17">
    <location>
        <begin position="634"/>
        <end position="674"/>
    </location>
</feature>
<reference evidence="20 21" key="1">
    <citation type="journal article" date="2019" name="Sci. Data">
        <title>Hybrid genome assembly and annotation of Danionella translucida.</title>
        <authorList>
            <person name="Kadobianskyi M."/>
            <person name="Schulze L."/>
            <person name="Schuelke M."/>
            <person name="Judkewitz B."/>
        </authorList>
    </citation>
    <scope>NUCLEOTIDE SEQUENCE [LARGE SCALE GENOMIC DNA]</scope>
    <source>
        <strain evidence="20 21">Bolton</strain>
    </source>
</reference>
<evidence type="ECO:0000256" key="13">
    <source>
        <dbReference type="ARBA" id="ARBA00023242"/>
    </source>
</evidence>
<evidence type="ECO:0000256" key="11">
    <source>
        <dbReference type="ARBA" id="ARBA00023155"/>
    </source>
</evidence>
<feature type="region of interest" description="Disordered" evidence="17">
    <location>
        <begin position="957"/>
        <end position="1029"/>
    </location>
</feature>
<dbReference type="SMART" id="SM00451">
    <property type="entry name" value="ZnF_U1"/>
    <property type="match status" value="7"/>
</dbReference>
<dbReference type="InterPro" id="IPR013087">
    <property type="entry name" value="Znf_C2H2_type"/>
</dbReference>
<dbReference type="SMART" id="SM00355">
    <property type="entry name" value="ZnF_C2H2"/>
    <property type="match status" value="21"/>
</dbReference>
<feature type="compositionally biased region" description="Polar residues" evidence="17">
    <location>
        <begin position="2581"/>
        <end position="2590"/>
    </location>
</feature>
<dbReference type="PROSITE" id="PS50157">
    <property type="entry name" value="ZINC_FINGER_C2H2_2"/>
    <property type="match status" value="8"/>
</dbReference>
<dbReference type="Gene3D" id="3.30.160.60">
    <property type="entry name" value="Classic Zinc Finger"/>
    <property type="match status" value="4"/>
</dbReference>
<evidence type="ECO:0000256" key="15">
    <source>
        <dbReference type="PROSITE-ProRule" id="PRU00108"/>
    </source>
</evidence>
<evidence type="ECO:0008006" key="22">
    <source>
        <dbReference type="Google" id="ProtNLM"/>
    </source>
</evidence>
<dbReference type="FunFam" id="1.10.10.60:FF:000096">
    <property type="entry name" value="Zinc finger homeobox protein 4"/>
    <property type="match status" value="1"/>
</dbReference>
<keyword evidence="12" id="KW-0804">Transcription</keyword>
<feature type="region of interest" description="Disordered" evidence="17">
    <location>
        <begin position="1647"/>
        <end position="1698"/>
    </location>
</feature>
<feature type="compositionally biased region" description="Basic and acidic residues" evidence="17">
    <location>
        <begin position="2087"/>
        <end position="2099"/>
    </location>
</feature>
<evidence type="ECO:0000256" key="16">
    <source>
        <dbReference type="RuleBase" id="RU000682"/>
    </source>
</evidence>
<keyword evidence="11 15" id="KW-0371">Homeobox</keyword>
<feature type="region of interest" description="Disordered" evidence="17">
    <location>
        <begin position="3266"/>
        <end position="3285"/>
    </location>
</feature>
<feature type="compositionally biased region" description="Polar residues" evidence="17">
    <location>
        <begin position="3184"/>
        <end position="3211"/>
    </location>
</feature>
<feature type="compositionally biased region" description="Polar residues" evidence="17">
    <location>
        <begin position="2921"/>
        <end position="2943"/>
    </location>
</feature>
<evidence type="ECO:0000259" key="19">
    <source>
        <dbReference type="PROSITE" id="PS50157"/>
    </source>
</evidence>
<dbReference type="PROSITE" id="PS50071">
    <property type="entry name" value="HOMEOBOX_2"/>
    <property type="match status" value="4"/>
</dbReference>
<evidence type="ECO:0000256" key="9">
    <source>
        <dbReference type="ARBA" id="ARBA00023015"/>
    </source>
</evidence>
<feature type="compositionally biased region" description="Polar residues" evidence="17">
    <location>
        <begin position="2853"/>
        <end position="2873"/>
    </location>
</feature>
<feature type="compositionally biased region" description="Low complexity" evidence="17">
    <location>
        <begin position="292"/>
        <end position="310"/>
    </location>
</feature>
<dbReference type="FunFam" id="3.30.160.60:FF:000446">
    <property type="entry name" value="Zinc finger protein"/>
    <property type="match status" value="1"/>
</dbReference>
<feature type="compositionally biased region" description="Acidic residues" evidence="17">
    <location>
        <begin position="1293"/>
        <end position="1313"/>
    </location>
</feature>
<comment type="caution">
    <text evidence="20">The sequence shown here is derived from an EMBL/GenBank/DDBJ whole genome shotgun (WGS) entry which is preliminary data.</text>
</comment>
<feature type="region of interest" description="Disordered" evidence="17">
    <location>
        <begin position="2195"/>
        <end position="2214"/>
    </location>
</feature>
<feature type="domain" description="Homeobox" evidence="18">
    <location>
        <begin position="2674"/>
        <end position="2734"/>
    </location>
</feature>
<feature type="compositionally biased region" description="Basic and acidic residues" evidence="17">
    <location>
        <begin position="3090"/>
        <end position="3105"/>
    </location>
</feature>
<dbReference type="InterPro" id="IPR036236">
    <property type="entry name" value="Znf_C2H2_sf"/>
</dbReference>
<feature type="domain" description="Homeobox" evidence="18">
    <location>
        <begin position="2394"/>
        <end position="2454"/>
    </location>
</feature>
<feature type="compositionally biased region" description="Polar residues" evidence="17">
    <location>
        <begin position="1987"/>
        <end position="1996"/>
    </location>
</feature>
<feature type="region of interest" description="Disordered" evidence="17">
    <location>
        <begin position="2228"/>
        <end position="2281"/>
    </location>
</feature>
<feature type="region of interest" description="Disordered" evidence="17">
    <location>
        <begin position="1609"/>
        <end position="1633"/>
    </location>
</feature>
<feature type="domain" description="C2H2-type" evidence="19">
    <location>
        <begin position="1173"/>
        <end position="1203"/>
    </location>
</feature>
<dbReference type="PANTHER" id="PTHR45891:SF4">
    <property type="entry name" value="ZINC FINGER HOMEOBOX PROTEIN 3"/>
    <property type="match status" value="1"/>
</dbReference>
<keyword evidence="10 15" id="KW-0238">DNA-binding</keyword>
<comment type="subcellular location">
    <subcellularLocation>
        <location evidence="1 15 16">Nucleus</location>
    </subcellularLocation>
</comment>
<keyword evidence="9" id="KW-0805">Transcription regulation</keyword>
<organism evidence="20 21">
    <name type="scientific">Danionella cerebrum</name>
    <dbReference type="NCBI Taxonomy" id="2873325"/>
    <lineage>
        <taxon>Eukaryota</taxon>
        <taxon>Metazoa</taxon>
        <taxon>Chordata</taxon>
        <taxon>Craniata</taxon>
        <taxon>Vertebrata</taxon>
        <taxon>Euteleostomi</taxon>
        <taxon>Actinopterygii</taxon>
        <taxon>Neopterygii</taxon>
        <taxon>Teleostei</taxon>
        <taxon>Ostariophysi</taxon>
        <taxon>Cypriniformes</taxon>
        <taxon>Danionidae</taxon>
        <taxon>Danioninae</taxon>
        <taxon>Danionella</taxon>
    </lineage>
</organism>
<dbReference type="PROSITE" id="PS00027">
    <property type="entry name" value="HOMEOBOX_1"/>
    <property type="match status" value="2"/>
</dbReference>
<feature type="domain" description="C2H2-type" evidence="19">
    <location>
        <begin position="3139"/>
        <end position="3167"/>
    </location>
</feature>
<keyword evidence="4" id="KW-0479">Metal-binding</keyword>